<evidence type="ECO:0000313" key="13">
    <source>
        <dbReference type="Proteomes" id="UP001642540"/>
    </source>
</evidence>
<gene>
    <name evidence="12" type="ORF">ODALV1_LOCUS27874</name>
</gene>
<comment type="similarity">
    <text evidence="2">Belongs to the ABC transporter superfamily. ABCC family. Conjugate transporter (TC 3.A.1.208) subfamily.</text>
</comment>
<sequence length="765" mass="87739">MASKHSRLDRLHRSSQFIYPKRTAKPPSPRENASFIQILLVSWLLPLLQIGMKREITERDLYPTLFEDYADHIGDTLEIRWGEHVEACKKNKKKPSIAKILMSAYGKKFMFYGLFSLAEETIFRMIQVFAIGYVLDYFEGNYLTTLTGTVIFGVGGILLGATAFLITFHWSFFNMHHVCTHIRLGLSSLVYRKIFHLNHASMRSSTVGQIVTMIASDLHRFDRKHIHINYLWIAPLHLMVVIYILYFHFNYGGSSLIGLVVLLFFTFTQYFMAKKFHHMRQKRVESSDLRIRAVSINDLLNDLNRNLYNYIFLYHHSLKLTQVVEIINAFYTIKVHCWERFFYDKAMDNRQQEVKILRTTLFLKLLNTALGFIVTKMAVFMTLLFAFILEEPGSIHSKRVFVTLVMYEHVRVNSMVLFPHAINDVAELSSACTRINNFLTLEELQIPANSIEALDGIIDATDRSPRIELQNVTCRWLKEESFHLENINIKAQAGQLIVVCGPVASGKSTLVAAVLGELPPEQGHVLVLGRIAYVPQVPALFPGSIRRNIIFGYGINLKWYHEVIRMCGLDGEFEKFPNGDQSLYENTQMTTAQKAKICIARALYANADVYVLDDPLQSMDVKHHRQILETVIRGALRDKVVLLVTHQIHFLEEATQIVLINHGRIHRTGTYDELLKAGIEFISEMEDKCTLDDDDSEEEESIIYKHGLVTDLTSTKDLRRRGSIQFQIDGSNLKKVSMGPASGKIRISRDLPVTEMALLVRDTII</sequence>
<dbReference type="InterPro" id="IPR027417">
    <property type="entry name" value="P-loop_NTPase"/>
</dbReference>
<feature type="domain" description="ABC transporter" evidence="10">
    <location>
        <begin position="467"/>
        <end position="687"/>
    </location>
</feature>
<name>A0ABP1RZP8_9HEXA</name>
<feature type="transmembrane region" description="Helical" evidence="9">
    <location>
        <begin position="230"/>
        <end position="249"/>
    </location>
</feature>
<proteinExistence type="inferred from homology"/>
<comment type="caution">
    <text evidence="12">The sequence shown here is derived from an EMBL/GenBank/DDBJ whole genome shotgun (WGS) entry which is preliminary data.</text>
</comment>
<feature type="transmembrane region" description="Helical" evidence="9">
    <location>
        <begin position="109"/>
        <end position="135"/>
    </location>
</feature>
<evidence type="ECO:0000259" key="11">
    <source>
        <dbReference type="PROSITE" id="PS50929"/>
    </source>
</evidence>
<feature type="transmembrane region" description="Helical" evidence="9">
    <location>
        <begin position="365"/>
        <end position="389"/>
    </location>
</feature>
<accession>A0ABP1RZP8</accession>
<evidence type="ECO:0000256" key="6">
    <source>
        <dbReference type="ARBA" id="ARBA00022840"/>
    </source>
</evidence>
<evidence type="ECO:0000256" key="3">
    <source>
        <dbReference type="ARBA" id="ARBA00022448"/>
    </source>
</evidence>
<dbReference type="InterPro" id="IPR003439">
    <property type="entry name" value="ABC_transporter-like_ATP-bd"/>
</dbReference>
<dbReference type="InterPro" id="IPR003593">
    <property type="entry name" value="AAA+_ATPase"/>
</dbReference>
<keyword evidence="3" id="KW-0813">Transport</keyword>
<keyword evidence="7 9" id="KW-1133">Transmembrane helix</keyword>
<dbReference type="Pfam" id="PF00005">
    <property type="entry name" value="ABC_tran"/>
    <property type="match status" value="1"/>
</dbReference>
<evidence type="ECO:0000256" key="7">
    <source>
        <dbReference type="ARBA" id="ARBA00022989"/>
    </source>
</evidence>
<dbReference type="EMBL" id="CAXLJM020000128">
    <property type="protein sequence ID" value="CAL8139526.1"/>
    <property type="molecule type" value="Genomic_DNA"/>
</dbReference>
<dbReference type="InterPro" id="IPR036640">
    <property type="entry name" value="ABC1_TM_sf"/>
</dbReference>
<evidence type="ECO:0000256" key="4">
    <source>
        <dbReference type="ARBA" id="ARBA00022692"/>
    </source>
</evidence>
<dbReference type="Gene3D" id="3.40.50.300">
    <property type="entry name" value="P-loop containing nucleotide triphosphate hydrolases"/>
    <property type="match status" value="1"/>
</dbReference>
<dbReference type="Proteomes" id="UP001642540">
    <property type="component" value="Unassembled WGS sequence"/>
</dbReference>
<dbReference type="Pfam" id="PF00664">
    <property type="entry name" value="ABC_membrane"/>
    <property type="match status" value="1"/>
</dbReference>
<evidence type="ECO:0000256" key="9">
    <source>
        <dbReference type="SAM" id="Phobius"/>
    </source>
</evidence>
<evidence type="ECO:0000256" key="8">
    <source>
        <dbReference type="ARBA" id="ARBA00023136"/>
    </source>
</evidence>
<dbReference type="SMART" id="SM00382">
    <property type="entry name" value="AAA"/>
    <property type="match status" value="1"/>
</dbReference>
<evidence type="ECO:0008006" key="14">
    <source>
        <dbReference type="Google" id="ProtNLM"/>
    </source>
</evidence>
<feature type="transmembrane region" description="Helical" evidence="9">
    <location>
        <begin position="150"/>
        <end position="173"/>
    </location>
</feature>
<dbReference type="PANTHER" id="PTHR24223">
    <property type="entry name" value="ATP-BINDING CASSETTE SUB-FAMILY C"/>
    <property type="match status" value="1"/>
</dbReference>
<dbReference type="PANTHER" id="PTHR24223:SF456">
    <property type="entry name" value="MULTIDRUG RESISTANCE-ASSOCIATED PROTEIN LETHAL(2)03659"/>
    <property type="match status" value="1"/>
</dbReference>
<dbReference type="InterPro" id="IPR050173">
    <property type="entry name" value="ABC_transporter_C-like"/>
</dbReference>
<dbReference type="InterPro" id="IPR011527">
    <property type="entry name" value="ABC1_TM_dom"/>
</dbReference>
<keyword evidence="13" id="KW-1185">Reference proteome</keyword>
<protein>
    <recommendedName>
        <fullName evidence="14">Multidrug resistance-associated protein 4</fullName>
    </recommendedName>
</protein>
<evidence type="ECO:0000256" key="2">
    <source>
        <dbReference type="ARBA" id="ARBA00009726"/>
    </source>
</evidence>
<dbReference type="SUPFAM" id="SSF90123">
    <property type="entry name" value="ABC transporter transmembrane region"/>
    <property type="match status" value="1"/>
</dbReference>
<organism evidence="12 13">
    <name type="scientific">Orchesella dallaii</name>
    <dbReference type="NCBI Taxonomy" id="48710"/>
    <lineage>
        <taxon>Eukaryota</taxon>
        <taxon>Metazoa</taxon>
        <taxon>Ecdysozoa</taxon>
        <taxon>Arthropoda</taxon>
        <taxon>Hexapoda</taxon>
        <taxon>Collembola</taxon>
        <taxon>Entomobryomorpha</taxon>
        <taxon>Entomobryoidea</taxon>
        <taxon>Orchesellidae</taxon>
        <taxon>Orchesellinae</taxon>
        <taxon>Orchesella</taxon>
    </lineage>
</organism>
<dbReference type="PROSITE" id="PS50929">
    <property type="entry name" value="ABC_TM1F"/>
    <property type="match status" value="1"/>
</dbReference>
<keyword evidence="6" id="KW-0067">ATP-binding</keyword>
<dbReference type="Gene3D" id="1.20.1560.10">
    <property type="entry name" value="ABC transporter type 1, transmembrane domain"/>
    <property type="match status" value="1"/>
</dbReference>
<comment type="subcellular location">
    <subcellularLocation>
        <location evidence="1">Membrane</location>
        <topology evidence="1">Multi-pass membrane protein</topology>
    </subcellularLocation>
</comment>
<feature type="domain" description="ABC transmembrane type-1" evidence="11">
    <location>
        <begin position="121"/>
        <end position="389"/>
    </location>
</feature>
<reference evidence="12 13" key="1">
    <citation type="submission" date="2024-08" db="EMBL/GenBank/DDBJ databases">
        <authorList>
            <person name="Cucini C."/>
            <person name="Frati F."/>
        </authorList>
    </citation>
    <scope>NUCLEOTIDE SEQUENCE [LARGE SCALE GENOMIC DNA]</scope>
</reference>
<evidence type="ECO:0000259" key="10">
    <source>
        <dbReference type="PROSITE" id="PS50893"/>
    </source>
</evidence>
<keyword evidence="5" id="KW-0547">Nucleotide-binding</keyword>
<evidence type="ECO:0000256" key="1">
    <source>
        <dbReference type="ARBA" id="ARBA00004141"/>
    </source>
</evidence>
<dbReference type="SUPFAM" id="SSF52540">
    <property type="entry name" value="P-loop containing nucleoside triphosphate hydrolases"/>
    <property type="match status" value="1"/>
</dbReference>
<keyword evidence="4 9" id="KW-0812">Transmembrane</keyword>
<dbReference type="PROSITE" id="PS50893">
    <property type="entry name" value="ABC_TRANSPORTER_2"/>
    <property type="match status" value="1"/>
</dbReference>
<keyword evidence="8 9" id="KW-0472">Membrane</keyword>
<evidence type="ECO:0000256" key="5">
    <source>
        <dbReference type="ARBA" id="ARBA00022741"/>
    </source>
</evidence>
<feature type="transmembrane region" description="Helical" evidence="9">
    <location>
        <begin position="255"/>
        <end position="273"/>
    </location>
</feature>
<evidence type="ECO:0000313" key="12">
    <source>
        <dbReference type="EMBL" id="CAL8139526.1"/>
    </source>
</evidence>